<evidence type="ECO:0000259" key="1">
    <source>
        <dbReference type="Pfam" id="PF12680"/>
    </source>
</evidence>
<dbReference type="AlphaFoldDB" id="A0AAP0RTM5"/>
<evidence type="ECO:0000313" key="3">
    <source>
        <dbReference type="Proteomes" id="UP001415857"/>
    </source>
</evidence>
<protein>
    <recommendedName>
        <fullName evidence="1">SnoaL-like domain-containing protein</fullName>
    </recommendedName>
</protein>
<dbReference type="PANTHER" id="PTHR33698">
    <property type="entry name" value="NUCLEAR TRANSPORT FACTOR 2 (NTF2)-LIKE PROTEIN"/>
    <property type="match status" value="1"/>
</dbReference>
<accession>A0AAP0RTM5</accession>
<organism evidence="2 3">
    <name type="scientific">Liquidambar formosana</name>
    <name type="common">Formosan gum</name>
    <dbReference type="NCBI Taxonomy" id="63359"/>
    <lineage>
        <taxon>Eukaryota</taxon>
        <taxon>Viridiplantae</taxon>
        <taxon>Streptophyta</taxon>
        <taxon>Embryophyta</taxon>
        <taxon>Tracheophyta</taxon>
        <taxon>Spermatophyta</taxon>
        <taxon>Magnoliopsida</taxon>
        <taxon>eudicotyledons</taxon>
        <taxon>Gunneridae</taxon>
        <taxon>Pentapetalae</taxon>
        <taxon>Saxifragales</taxon>
        <taxon>Altingiaceae</taxon>
        <taxon>Liquidambar</taxon>
    </lineage>
</organism>
<dbReference type="Pfam" id="PF12680">
    <property type="entry name" value="SnoaL_2"/>
    <property type="match status" value="1"/>
</dbReference>
<keyword evidence="3" id="KW-1185">Reference proteome</keyword>
<reference evidence="2 3" key="1">
    <citation type="journal article" date="2024" name="Plant J.">
        <title>Genome sequences and population genomics reveal climatic adaptation and genomic divergence between two closely related sweetgum species.</title>
        <authorList>
            <person name="Xu W.Q."/>
            <person name="Ren C.Q."/>
            <person name="Zhang X.Y."/>
            <person name="Comes H.P."/>
            <person name="Liu X.H."/>
            <person name="Li Y.G."/>
            <person name="Kettle C.J."/>
            <person name="Jalonen R."/>
            <person name="Gaisberger H."/>
            <person name="Ma Y.Z."/>
            <person name="Qiu Y.X."/>
        </authorList>
    </citation>
    <scope>NUCLEOTIDE SEQUENCE [LARGE SCALE GENOMIC DNA]</scope>
    <source>
        <strain evidence="2">Hangzhou</strain>
    </source>
</reference>
<dbReference type="InterPro" id="IPR032710">
    <property type="entry name" value="NTF2-like_dom_sf"/>
</dbReference>
<dbReference type="Proteomes" id="UP001415857">
    <property type="component" value="Unassembled WGS sequence"/>
</dbReference>
<name>A0AAP0RTM5_LIQFO</name>
<proteinExistence type="predicted"/>
<comment type="caution">
    <text evidence="2">The sequence shown here is derived from an EMBL/GenBank/DDBJ whole genome shotgun (WGS) entry which is preliminary data.</text>
</comment>
<dbReference type="EMBL" id="JBBPBK010000007">
    <property type="protein sequence ID" value="KAK9281899.1"/>
    <property type="molecule type" value="Genomic_DNA"/>
</dbReference>
<gene>
    <name evidence="2" type="ORF">L1049_004806</name>
</gene>
<evidence type="ECO:0000313" key="2">
    <source>
        <dbReference type="EMBL" id="KAK9281899.1"/>
    </source>
</evidence>
<dbReference type="SUPFAM" id="SSF54427">
    <property type="entry name" value="NTF2-like"/>
    <property type="match status" value="1"/>
</dbReference>
<sequence length="242" mass="27717">MAVAAGFSGQVLQWNLWSKKLAGLNGSFPPKRKCQVEQYKMKIEMQQHYVCTKRRAKNKPFAAGRSCLVMSTMGNSNFGLSPLPLSETIMQFYTCINEKNLNQLSEFITDDCFFDDFSFLKPFQGKKEVMHFFEQLTASMGQNVKFSIGHVWCGDEFTAAVYWHLEWKKRHIPFTRGCSFYECAKDEERLTIKKAQAVIESPIKPGIFALTLLKIVTTLFDEFPNATEWFLKSPQTAKALGE</sequence>
<dbReference type="Gene3D" id="3.10.450.50">
    <property type="match status" value="1"/>
</dbReference>
<dbReference type="InterPro" id="IPR037401">
    <property type="entry name" value="SnoaL-like"/>
</dbReference>
<dbReference type="PANTHER" id="PTHR33698:SF1">
    <property type="entry name" value="NUCLEAR TRANSPORT FACTOR 2 (NTF2) FAMILY PROTEIN"/>
    <property type="match status" value="1"/>
</dbReference>
<feature type="domain" description="SnoaL-like" evidence="1">
    <location>
        <begin position="91"/>
        <end position="186"/>
    </location>
</feature>